<dbReference type="Proteomes" id="UP000032408">
    <property type="component" value="Chromosome"/>
</dbReference>
<name>A0A0D5C5G5_9ARCH</name>
<dbReference type="InterPro" id="IPR003593">
    <property type="entry name" value="AAA+_ATPase"/>
</dbReference>
<dbReference type="Pfam" id="PF04068">
    <property type="entry name" value="Fer4_RLI"/>
    <property type="match status" value="1"/>
</dbReference>
<evidence type="ECO:0000313" key="5">
    <source>
        <dbReference type="EMBL" id="AJW71632.1"/>
    </source>
</evidence>
<dbReference type="STRING" id="1580092.NADRNF5_1956"/>
<evidence type="ECO:0000256" key="2">
    <source>
        <dbReference type="ARBA" id="ARBA00022840"/>
    </source>
</evidence>
<dbReference type="InterPro" id="IPR003439">
    <property type="entry name" value="ABC_transporter-like_ATP-bd"/>
</dbReference>
<dbReference type="PROSITE" id="PS00211">
    <property type="entry name" value="ABC_TRANSPORTER_1"/>
    <property type="match status" value="2"/>
</dbReference>
<dbReference type="InterPro" id="IPR013283">
    <property type="entry name" value="RLI1"/>
</dbReference>
<evidence type="ECO:0000259" key="3">
    <source>
        <dbReference type="PROSITE" id="PS50893"/>
    </source>
</evidence>
<dbReference type="InterPro" id="IPR007209">
    <property type="entry name" value="RNaseL-inhib-like_metal-bd_dom"/>
</dbReference>
<accession>A0A0D5C5G5</accession>
<dbReference type="PANTHER" id="PTHR19248">
    <property type="entry name" value="ATP-BINDING TRANSPORT PROTEIN-RELATED"/>
    <property type="match status" value="1"/>
</dbReference>
<dbReference type="PROSITE" id="PS51379">
    <property type="entry name" value="4FE4S_FER_2"/>
    <property type="match status" value="1"/>
</dbReference>
<keyword evidence="2" id="KW-0067">ATP-binding</keyword>
<dbReference type="PROSITE" id="PS50893">
    <property type="entry name" value="ABC_TRANSPORTER_2"/>
    <property type="match status" value="2"/>
</dbReference>
<dbReference type="GO" id="GO:0005524">
    <property type="term" value="F:ATP binding"/>
    <property type="evidence" value="ECO:0007669"/>
    <property type="project" value="UniProtKB-KW"/>
</dbReference>
<dbReference type="KEGG" id="nin:NADRNF5_1956"/>
<keyword evidence="1" id="KW-0547">Nucleotide-binding</keyword>
<feature type="domain" description="ABC transporter" evidence="3">
    <location>
        <begin position="367"/>
        <end position="593"/>
    </location>
</feature>
<dbReference type="FunFam" id="3.40.50.300:FF:000152">
    <property type="entry name" value="ATP-binding cassette, sub-family E, member 1"/>
    <property type="match status" value="1"/>
</dbReference>
<gene>
    <name evidence="5" type="ORF">NADRNF5_1956</name>
</gene>
<feature type="domain" description="4Fe-4S ferredoxin-type" evidence="4">
    <location>
        <begin position="78"/>
        <end position="107"/>
    </location>
</feature>
<reference evidence="6" key="1">
    <citation type="submission" date="2015-03" db="EMBL/GenBank/DDBJ databases">
        <title>Characterization of two novel Thaumarchaeota isolated from the Northern Adriatic Sea.</title>
        <authorList>
            <person name="Bayer B."/>
            <person name="Vojvoda J."/>
            <person name="Offre P."/>
            <person name="Srivastava A."/>
            <person name="Elisabeth N."/>
            <person name="Garcia J.A.L."/>
            <person name="Schleper C."/>
            <person name="Herndl G.J."/>
        </authorList>
    </citation>
    <scope>NUCLEOTIDE SEQUENCE [LARGE SCALE GENOMIC DNA]</scope>
    <source>
        <strain evidence="6">NF5</strain>
    </source>
</reference>
<dbReference type="FunFam" id="3.40.50.300:FF:001546">
    <property type="entry name" value="RNase L inhibitor homolog"/>
    <property type="match status" value="1"/>
</dbReference>
<dbReference type="HOGENOM" id="CLU_017344_4_1_2"/>
<dbReference type="InterPro" id="IPR017896">
    <property type="entry name" value="4Fe4S_Fe-S-bd"/>
</dbReference>
<organism evidence="5 6">
    <name type="scientific">Nitrosopumilus adriaticus</name>
    <dbReference type="NCBI Taxonomy" id="1580092"/>
    <lineage>
        <taxon>Archaea</taxon>
        <taxon>Nitrososphaerota</taxon>
        <taxon>Nitrososphaeria</taxon>
        <taxon>Nitrosopumilales</taxon>
        <taxon>Nitrosopumilaceae</taxon>
        <taxon>Nitrosopumilus</taxon>
    </lineage>
</organism>
<dbReference type="InterPro" id="IPR027417">
    <property type="entry name" value="P-loop_NTPase"/>
</dbReference>
<reference evidence="5 6" key="2">
    <citation type="journal article" date="2016" name="ISME J.">
        <title>Physiological and genomic characterization of two novel marine thaumarchaeal strains indicates niche differentiation.</title>
        <authorList>
            <person name="Bayer B."/>
            <person name="Vojvoda J."/>
            <person name="Offre P."/>
            <person name="Alves R.J."/>
            <person name="Elisabeth N.H."/>
            <person name="Garcia J.A."/>
            <person name="Volland J.M."/>
            <person name="Srivastava A."/>
            <person name="Schleper C."/>
            <person name="Herndl G.J."/>
        </authorList>
    </citation>
    <scope>NUCLEOTIDE SEQUENCE [LARGE SCALE GENOMIC DNA]</scope>
    <source>
        <strain evidence="5 6">NF5</strain>
    </source>
</reference>
<dbReference type="AlphaFoldDB" id="A0A0D5C5G5"/>
<dbReference type="GO" id="GO:0016887">
    <property type="term" value="F:ATP hydrolysis activity"/>
    <property type="evidence" value="ECO:0007669"/>
    <property type="project" value="InterPro"/>
</dbReference>
<dbReference type="NCBIfam" id="NF009945">
    <property type="entry name" value="PRK13409.1"/>
    <property type="match status" value="1"/>
</dbReference>
<evidence type="ECO:0000256" key="1">
    <source>
        <dbReference type="ARBA" id="ARBA00022741"/>
    </source>
</evidence>
<protein>
    <recommendedName>
        <fullName evidence="7">ATPase RIL</fullName>
    </recommendedName>
</protein>
<dbReference type="SUPFAM" id="SSF52540">
    <property type="entry name" value="P-loop containing nucleoside triphosphate hydrolases"/>
    <property type="match status" value="2"/>
</dbReference>
<dbReference type="SUPFAM" id="SSF54862">
    <property type="entry name" value="4Fe-4S ferredoxins"/>
    <property type="match status" value="1"/>
</dbReference>
<dbReference type="SMART" id="SM00382">
    <property type="entry name" value="AAA"/>
    <property type="match status" value="2"/>
</dbReference>
<evidence type="ECO:0000313" key="6">
    <source>
        <dbReference type="Proteomes" id="UP000032408"/>
    </source>
</evidence>
<evidence type="ECO:0000259" key="4">
    <source>
        <dbReference type="PROSITE" id="PS51379"/>
    </source>
</evidence>
<dbReference type="InterPro" id="IPR017900">
    <property type="entry name" value="4Fe4S_Fe_S_CS"/>
</dbReference>
<sequence>MAGLKINDEFSSINLTLNLKYAQNRYKAKKIRDYNMTHRVAVLDQDLCQPQKCGLECIKYCPVNKSGAECIVINEESKKAKIDEDICNGCGICVKVCPFDAITIVNLASELATDKIHQYGDNSFRLFKLPTPKKGEVVGLLGRNGMGKSTVVNILSGNLKPNLGRYENPPEWNEILKHYSGTELKQHFEKIEQKQIRASIKPQQVHHIAQAFDGTGKELLDKYDERGVSRELIKELGLENSMEQSLKELSGGELQRIAVAAAASKDTEFYFFDEPSSYNDVFQRTGVARVIQNLAKIGKSVMVVEHDLTLLDFLSDYIEVLYGEPGAYGIVSTILSTKIGINVFLDGYLPNENVRFRDKKFSFDVSSSTTDIFEEGSTIVTYPKLEKKYSTFSVTIEAGQVRKGEVLGIMGANALGKTTMMKMIAGVENPDSGTVNKKIKIAYKPQYLQNDLDVEVISVLDKANGNPVEGSMEEEQILEPLKIKKLYNKSIKNLSGGELQKVAVASCLLQKVDLYALDEPSAFLDVEDRIAVAKFIQKFVRSFGKSAIIIDHDLQLMDLISDSIVIFEGESGVSGTATTPMRKAEAMNRFLKSLDMSFRRDERSLRPRVNKLESRLDKDQKSSGNFYYKH</sequence>
<dbReference type="Pfam" id="PF00037">
    <property type="entry name" value="Fer4"/>
    <property type="match status" value="1"/>
</dbReference>
<feature type="domain" description="ABC transporter" evidence="3">
    <location>
        <begin position="102"/>
        <end position="347"/>
    </location>
</feature>
<keyword evidence="6" id="KW-1185">Reference proteome</keyword>
<evidence type="ECO:0008006" key="7">
    <source>
        <dbReference type="Google" id="ProtNLM"/>
    </source>
</evidence>
<dbReference type="Pfam" id="PF00005">
    <property type="entry name" value="ABC_tran"/>
    <property type="match status" value="2"/>
</dbReference>
<proteinExistence type="predicted"/>
<dbReference type="GO" id="GO:0016491">
    <property type="term" value="F:oxidoreductase activity"/>
    <property type="evidence" value="ECO:0007669"/>
    <property type="project" value="UniProtKB-ARBA"/>
</dbReference>
<dbReference type="InterPro" id="IPR017871">
    <property type="entry name" value="ABC_transporter-like_CS"/>
</dbReference>
<dbReference type="EMBL" id="CP011070">
    <property type="protein sequence ID" value="AJW71632.1"/>
    <property type="molecule type" value="Genomic_DNA"/>
</dbReference>
<dbReference type="PROSITE" id="PS00198">
    <property type="entry name" value="4FE4S_FER_1"/>
    <property type="match status" value="1"/>
</dbReference>
<dbReference type="PRINTS" id="PR01868">
    <property type="entry name" value="ABCEFAMILY"/>
</dbReference>
<dbReference type="Gene3D" id="3.40.50.300">
    <property type="entry name" value="P-loop containing nucleotide triphosphate hydrolases"/>
    <property type="match status" value="2"/>
</dbReference>